<sequence length="207" mass="23251">MPRSIVSDRDTRFLSYFWKTLWCKLGTKLLFSTTCHPQTDGQTEVVNRTLGTLLRAIMSKNLKSWKSVYLLLDPATGRFGVRPAGSGSKKPGIGIGTVRTGSGPGLEPAIPGRFRSGSARIDEMELIMTRFQRMNPKTFNGDEFSSDPEFWLQHITGLFDRVRYDDEHICGFEEPVEGATRRRMVKLKRCVSSVASGTSFECCDDQL</sequence>
<dbReference type="PROSITE" id="PS50994">
    <property type="entry name" value="INTEGRASE"/>
    <property type="match status" value="1"/>
</dbReference>
<proteinExistence type="predicted"/>
<dbReference type="InterPro" id="IPR001584">
    <property type="entry name" value="Integrase_cat-core"/>
</dbReference>
<dbReference type="EMBL" id="KQ986782">
    <property type="protein sequence ID" value="KZV58387.1"/>
    <property type="molecule type" value="Genomic_DNA"/>
</dbReference>
<feature type="compositionally biased region" description="Low complexity" evidence="1">
    <location>
        <begin position="83"/>
        <end position="92"/>
    </location>
</feature>
<dbReference type="PANTHER" id="PTHR35046">
    <property type="entry name" value="ZINC KNUCKLE (CCHC-TYPE) FAMILY PROTEIN"/>
    <property type="match status" value="1"/>
</dbReference>
<evidence type="ECO:0000259" key="2">
    <source>
        <dbReference type="PROSITE" id="PS50994"/>
    </source>
</evidence>
<dbReference type="OrthoDB" id="1935586at2759"/>
<reference evidence="3 4" key="1">
    <citation type="journal article" date="2015" name="Proc. Natl. Acad. Sci. U.S.A.">
        <title>The resurrection genome of Boea hygrometrica: A blueprint for survival of dehydration.</title>
        <authorList>
            <person name="Xiao L."/>
            <person name="Yang G."/>
            <person name="Zhang L."/>
            <person name="Yang X."/>
            <person name="Zhao S."/>
            <person name="Ji Z."/>
            <person name="Zhou Q."/>
            <person name="Hu M."/>
            <person name="Wang Y."/>
            <person name="Chen M."/>
            <person name="Xu Y."/>
            <person name="Jin H."/>
            <person name="Xiao X."/>
            <person name="Hu G."/>
            <person name="Bao F."/>
            <person name="Hu Y."/>
            <person name="Wan P."/>
            <person name="Li L."/>
            <person name="Deng X."/>
            <person name="Kuang T."/>
            <person name="Xiang C."/>
            <person name="Zhu J.K."/>
            <person name="Oliver M.J."/>
            <person name="He Y."/>
        </authorList>
    </citation>
    <scope>NUCLEOTIDE SEQUENCE [LARGE SCALE GENOMIC DNA]</scope>
    <source>
        <strain evidence="4">cv. XS01</strain>
    </source>
</reference>
<dbReference type="Proteomes" id="UP000250235">
    <property type="component" value="Unassembled WGS sequence"/>
</dbReference>
<dbReference type="GO" id="GO:0003676">
    <property type="term" value="F:nucleic acid binding"/>
    <property type="evidence" value="ECO:0007669"/>
    <property type="project" value="InterPro"/>
</dbReference>
<keyword evidence="4" id="KW-1185">Reference proteome</keyword>
<gene>
    <name evidence="3" type="ORF">F511_15510</name>
</gene>
<dbReference type="InterPro" id="IPR012337">
    <property type="entry name" value="RNaseH-like_sf"/>
</dbReference>
<name>A0A2Z7DEN4_9LAMI</name>
<dbReference type="Gene3D" id="3.30.420.10">
    <property type="entry name" value="Ribonuclease H-like superfamily/Ribonuclease H"/>
    <property type="match status" value="1"/>
</dbReference>
<protein>
    <recommendedName>
        <fullName evidence="2">Integrase catalytic domain-containing protein</fullName>
    </recommendedName>
</protein>
<feature type="region of interest" description="Disordered" evidence="1">
    <location>
        <begin position="82"/>
        <end position="102"/>
    </location>
</feature>
<dbReference type="SUPFAM" id="SSF53098">
    <property type="entry name" value="Ribonuclease H-like"/>
    <property type="match status" value="1"/>
</dbReference>
<evidence type="ECO:0000313" key="4">
    <source>
        <dbReference type="Proteomes" id="UP000250235"/>
    </source>
</evidence>
<dbReference type="GO" id="GO:0015074">
    <property type="term" value="P:DNA integration"/>
    <property type="evidence" value="ECO:0007669"/>
    <property type="project" value="InterPro"/>
</dbReference>
<evidence type="ECO:0000313" key="3">
    <source>
        <dbReference type="EMBL" id="KZV58387.1"/>
    </source>
</evidence>
<evidence type="ECO:0000256" key="1">
    <source>
        <dbReference type="SAM" id="MobiDB-lite"/>
    </source>
</evidence>
<accession>A0A2Z7DEN4</accession>
<dbReference type="AlphaFoldDB" id="A0A2Z7DEN4"/>
<feature type="domain" description="Integrase catalytic" evidence="2">
    <location>
        <begin position="1"/>
        <end position="99"/>
    </location>
</feature>
<dbReference type="InterPro" id="IPR036397">
    <property type="entry name" value="RNaseH_sf"/>
</dbReference>
<dbReference type="PANTHER" id="PTHR35046:SF9">
    <property type="entry name" value="RNA-DIRECTED DNA POLYMERASE"/>
    <property type="match status" value="1"/>
</dbReference>
<organism evidence="3 4">
    <name type="scientific">Dorcoceras hygrometricum</name>
    <dbReference type="NCBI Taxonomy" id="472368"/>
    <lineage>
        <taxon>Eukaryota</taxon>
        <taxon>Viridiplantae</taxon>
        <taxon>Streptophyta</taxon>
        <taxon>Embryophyta</taxon>
        <taxon>Tracheophyta</taxon>
        <taxon>Spermatophyta</taxon>
        <taxon>Magnoliopsida</taxon>
        <taxon>eudicotyledons</taxon>
        <taxon>Gunneridae</taxon>
        <taxon>Pentapetalae</taxon>
        <taxon>asterids</taxon>
        <taxon>lamiids</taxon>
        <taxon>Lamiales</taxon>
        <taxon>Gesneriaceae</taxon>
        <taxon>Didymocarpoideae</taxon>
        <taxon>Trichosporeae</taxon>
        <taxon>Loxocarpinae</taxon>
        <taxon>Dorcoceras</taxon>
    </lineage>
</organism>